<feature type="region of interest" description="Disordered" evidence="1">
    <location>
        <begin position="131"/>
        <end position="169"/>
    </location>
</feature>
<feature type="region of interest" description="Disordered" evidence="1">
    <location>
        <begin position="56"/>
        <end position="77"/>
    </location>
</feature>
<evidence type="ECO:0000256" key="1">
    <source>
        <dbReference type="SAM" id="MobiDB-lite"/>
    </source>
</evidence>
<comment type="caution">
    <text evidence="2">The sequence shown here is derived from an EMBL/GenBank/DDBJ whole genome shotgun (WGS) entry which is preliminary data.</text>
</comment>
<keyword evidence="3" id="KW-1185">Reference proteome</keyword>
<dbReference type="AlphaFoldDB" id="A0AAV7W7X2"/>
<reference evidence="2" key="1">
    <citation type="journal article" date="2022" name="bioRxiv">
        <title>Sequencing and chromosome-scale assembly of the giantPleurodeles waltlgenome.</title>
        <authorList>
            <person name="Brown T."/>
            <person name="Elewa A."/>
            <person name="Iarovenko S."/>
            <person name="Subramanian E."/>
            <person name="Araus A.J."/>
            <person name="Petzold A."/>
            <person name="Susuki M."/>
            <person name="Suzuki K.-i.T."/>
            <person name="Hayashi T."/>
            <person name="Toyoda A."/>
            <person name="Oliveira C."/>
            <person name="Osipova E."/>
            <person name="Leigh N.D."/>
            <person name="Simon A."/>
            <person name="Yun M.H."/>
        </authorList>
    </citation>
    <scope>NUCLEOTIDE SEQUENCE</scope>
    <source>
        <strain evidence="2">20211129_DDA</strain>
        <tissue evidence="2">Liver</tissue>
    </source>
</reference>
<dbReference type="Proteomes" id="UP001066276">
    <property type="component" value="Chromosome 1_2"/>
</dbReference>
<protein>
    <submittedName>
        <fullName evidence="2">Uncharacterized protein</fullName>
    </submittedName>
</protein>
<proteinExistence type="predicted"/>
<dbReference type="EMBL" id="JANPWB010000002">
    <property type="protein sequence ID" value="KAJ1208673.1"/>
    <property type="molecule type" value="Genomic_DNA"/>
</dbReference>
<organism evidence="2 3">
    <name type="scientific">Pleurodeles waltl</name>
    <name type="common">Iberian ribbed newt</name>
    <dbReference type="NCBI Taxonomy" id="8319"/>
    <lineage>
        <taxon>Eukaryota</taxon>
        <taxon>Metazoa</taxon>
        <taxon>Chordata</taxon>
        <taxon>Craniata</taxon>
        <taxon>Vertebrata</taxon>
        <taxon>Euteleostomi</taxon>
        <taxon>Amphibia</taxon>
        <taxon>Batrachia</taxon>
        <taxon>Caudata</taxon>
        <taxon>Salamandroidea</taxon>
        <taxon>Salamandridae</taxon>
        <taxon>Pleurodelinae</taxon>
        <taxon>Pleurodeles</taxon>
    </lineage>
</organism>
<accession>A0AAV7W7X2</accession>
<gene>
    <name evidence="2" type="ORF">NDU88_004056</name>
</gene>
<name>A0AAV7W7X2_PLEWA</name>
<evidence type="ECO:0000313" key="3">
    <source>
        <dbReference type="Proteomes" id="UP001066276"/>
    </source>
</evidence>
<evidence type="ECO:0000313" key="2">
    <source>
        <dbReference type="EMBL" id="KAJ1208673.1"/>
    </source>
</evidence>
<sequence length="169" mass="18686">MGRFPRKLSLGAPGAHFRVRKAPGSLRVTSIPTRKPFWVLQVDQKRTEPRGFLRAPASVLGGNHRPRRRDPGDLPKPHCLGGVTVTGQFPPKLPLGALEAHLRVQKAPGSPLVTSMPTQKPFWVLQADQKRTEPQGFVRAPASVLGENHRPRRRDPGDLPKPSQRNAFS</sequence>